<dbReference type="CDD" id="cd08423">
    <property type="entry name" value="PBP2_LTTR_like_6"/>
    <property type="match status" value="1"/>
</dbReference>
<evidence type="ECO:0000313" key="7">
    <source>
        <dbReference type="Proteomes" id="UP000240542"/>
    </source>
</evidence>
<dbReference type="InterPro" id="IPR036388">
    <property type="entry name" value="WH-like_DNA-bd_sf"/>
</dbReference>
<accession>A0A2P8DQ52</accession>
<dbReference type="SUPFAM" id="SSF53850">
    <property type="entry name" value="Periplasmic binding protein-like II"/>
    <property type="match status" value="1"/>
</dbReference>
<keyword evidence="3 6" id="KW-0238">DNA-binding</keyword>
<evidence type="ECO:0000256" key="4">
    <source>
        <dbReference type="ARBA" id="ARBA00023163"/>
    </source>
</evidence>
<comment type="similarity">
    <text evidence="1">Belongs to the LysR transcriptional regulatory family.</text>
</comment>
<keyword evidence="7" id="KW-1185">Reference proteome</keyword>
<dbReference type="PROSITE" id="PS50931">
    <property type="entry name" value="HTH_LYSR"/>
    <property type="match status" value="1"/>
</dbReference>
<reference evidence="6 7" key="1">
    <citation type="submission" date="2018-03" db="EMBL/GenBank/DDBJ databases">
        <title>Genomic Encyclopedia of Archaeal and Bacterial Type Strains, Phase II (KMG-II): from individual species to whole genera.</title>
        <authorList>
            <person name="Goeker M."/>
        </authorList>
    </citation>
    <scope>NUCLEOTIDE SEQUENCE [LARGE SCALE GENOMIC DNA]</scope>
    <source>
        <strain evidence="6 7">DSM 45312</strain>
    </source>
</reference>
<name>A0A2P8DQ52_9ACTN</name>
<evidence type="ECO:0000256" key="3">
    <source>
        <dbReference type="ARBA" id="ARBA00023125"/>
    </source>
</evidence>
<keyword evidence="2" id="KW-0805">Transcription regulation</keyword>
<dbReference type="AlphaFoldDB" id="A0A2P8DQ52"/>
<organism evidence="6 7">
    <name type="scientific">Murinocardiopsis flavida</name>
    <dbReference type="NCBI Taxonomy" id="645275"/>
    <lineage>
        <taxon>Bacteria</taxon>
        <taxon>Bacillati</taxon>
        <taxon>Actinomycetota</taxon>
        <taxon>Actinomycetes</taxon>
        <taxon>Streptosporangiales</taxon>
        <taxon>Nocardiopsidaceae</taxon>
        <taxon>Murinocardiopsis</taxon>
    </lineage>
</organism>
<dbReference type="Proteomes" id="UP000240542">
    <property type="component" value="Unassembled WGS sequence"/>
</dbReference>
<dbReference type="GO" id="GO:0003677">
    <property type="term" value="F:DNA binding"/>
    <property type="evidence" value="ECO:0007669"/>
    <property type="project" value="UniProtKB-KW"/>
</dbReference>
<feature type="domain" description="HTH lysR-type" evidence="5">
    <location>
        <begin position="4"/>
        <end position="61"/>
    </location>
</feature>
<proteinExistence type="inferred from homology"/>
<dbReference type="Pfam" id="PF03466">
    <property type="entry name" value="LysR_substrate"/>
    <property type="match status" value="1"/>
</dbReference>
<dbReference type="GO" id="GO:0003700">
    <property type="term" value="F:DNA-binding transcription factor activity"/>
    <property type="evidence" value="ECO:0007669"/>
    <property type="project" value="InterPro"/>
</dbReference>
<dbReference type="InterPro" id="IPR036390">
    <property type="entry name" value="WH_DNA-bd_sf"/>
</dbReference>
<dbReference type="EMBL" id="PYGA01000003">
    <property type="protein sequence ID" value="PSK99357.1"/>
    <property type="molecule type" value="Genomic_DNA"/>
</dbReference>
<evidence type="ECO:0000256" key="2">
    <source>
        <dbReference type="ARBA" id="ARBA00023015"/>
    </source>
</evidence>
<dbReference type="OrthoDB" id="3636008at2"/>
<dbReference type="Gene3D" id="1.10.10.10">
    <property type="entry name" value="Winged helix-like DNA-binding domain superfamily/Winged helix DNA-binding domain"/>
    <property type="match status" value="1"/>
</dbReference>
<dbReference type="InterPro" id="IPR000847">
    <property type="entry name" value="LysR_HTH_N"/>
</dbReference>
<dbReference type="InterPro" id="IPR005119">
    <property type="entry name" value="LysR_subst-bd"/>
</dbReference>
<evidence type="ECO:0000313" key="6">
    <source>
        <dbReference type="EMBL" id="PSK99357.1"/>
    </source>
</evidence>
<protein>
    <submittedName>
        <fullName evidence="6">DNA-binding transcriptional LysR family regulator</fullName>
    </submittedName>
</protein>
<dbReference type="RefSeq" id="WP_106581784.1">
    <property type="nucleotide sequence ID" value="NZ_PYGA01000003.1"/>
</dbReference>
<dbReference type="PANTHER" id="PTHR30346:SF29">
    <property type="entry name" value="LYSR SUBSTRATE-BINDING"/>
    <property type="match status" value="1"/>
</dbReference>
<dbReference type="Pfam" id="PF00126">
    <property type="entry name" value="HTH_1"/>
    <property type="match status" value="1"/>
</dbReference>
<gene>
    <name evidence="6" type="ORF">CLV63_10380</name>
</gene>
<dbReference type="SUPFAM" id="SSF46785">
    <property type="entry name" value="Winged helix' DNA-binding domain"/>
    <property type="match status" value="1"/>
</dbReference>
<dbReference type="Gene3D" id="3.40.190.10">
    <property type="entry name" value="Periplasmic binding protein-like II"/>
    <property type="match status" value="2"/>
</dbReference>
<evidence type="ECO:0000256" key="1">
    <source>
        <dbReference type="ARBA" id="ARBA00009437"/>
    </source>
</evidence>
<keyword evidence="4" id="KW-0804">Transcription</keyword>
<dbReference type="PANTHER" id="PTHR30346">
    <property type="entry name" value="TRANSCRIPTIONAL DUAL REGULATOR HCAR-RELATED"/>
    <property type="match status" value="1"/>
</dbReference>
<sequence length="304" mass="32306">MTNWDLGRLRVLRTLADRGTVRAAAEALRMTPSAVSQQLATLSRELGTPMLEAHGRRVRLTSAGEAVLRHADLIFAQVERAGAELEGYVRGVAGRVRVGAFATAIPSLVVPLSARLRHTHPDLELRVREAEAAEVYELLALGEVDLALSLAAEVPAARDAKFAHVPLMADPLDVALPAAHRWAEGPPPRLADLAAEPWIFGAGGPWRDITLAVCASAGFVPENVHVAADWTAILALVGAGMGIALVPRLAARRDDPAVAVRVLAAETPRRHVVAAVRAGAEERPPLALLLAELRREAAESPSVQ</sequence>
<dbReference type="GO" id="GO:0032993">
    <property type="term" value="C:protein-DNA complex"/>
    <property type="evidence" value="ECO:0007669"/>
    <property type="project" value="TreeGrafter"/>
</dbReference>
<comment type="caution">
    <text evidence="6">The sequence shown here is derived from an EMBL/GenBank/DDBJ whole genome shotgun (WGS) entry which is preliminary data.</text>
</comment>
<evidence type="ECO:0000259" key="5">
    <source>
        <dbReference type="PROSITE" id="PS50931"/>
    </source>
</evidence>